<name>A0A6A6PBX4_9PEZI</name>
<dbReference type="Proteomes" id="UP000799766">
    <property type="component" value="Unassembled WGS sequence"/>
</dbReference>
<proteinExistence type="predicted"/>
<reference evidence="2" key="1">
    <citation type="journal article" date="2020" name="Stud. Mycol.">
        <title>101 Dothideomycetes genomes: a test case for predicting lifestyles and emergence of pathogens.</title>
        <authorList>
            <person name="Haridas S."/>
            <person name="Albert R."/>
            <person name="Binder M."/>
            <person name="Bloem J."/>
            <person name="Labutti K."/>
            <person name="Salamov A."/>
            <person name="Andreopoulos B."/>
            <person name="Baker S."/>
            <person name="Barry K."/>
            <person name="Bills G."/>
            <person name="Bluhm B."/>
            <person name="Cannon C."/>
            <person name="Castanera R."/>
            <person name="Culley D."/>
            <person name="Daum C."/>
            <person name="Ezra D."/>
            <person name="Gonzalez J."/>
            <person name="Henrissat B."/>
            <person name="Kuo A."/>
            <person name="Liang C."/>
            <person name="Lipzen A."/>
            <person name="Lutzoni F."/>
            <person name="Magnuson J."/>
            <person name="Mondo S."/>
            <person name="Nolan M."/>
            <person name="Ohm R."/>
            <person name="Pangilinan J."/>
            <person name="Park H.-J."/>
            <person name="Ramirez L."/>
            <person name="Alfaro M."/>
            <person name="Sun H."/>
            <person name="Tritt A."/>
            <person name="Yoshinaga Y."/>
            <person name="Zwiers L.-H."/>
            <person name="Turgeon B."/>
            <person name="Goodwin S."/>
            <person name="Spatafora J."/>
            <person name="Crous P."/>
            <person name="Grigoriev I."/>
        </authorList>
    </citation>
    <scope>NUCLEOTIDE SEQUENCE</scope>
    <source>
        <strain evidence="2">ATCC 16933</strain>
    </source>
</reference>
<dbReference type="EMBL" id="MU001671">
    <property type="protein sequence ID" value="KAF2461302.1"/>
    <property type="molecule type" value="Genomic_DNA"/>
</dbReference>
<accession>A0A6A6PBX4</accession>
<feature type="compositionally biased region" description="Low complexity" evidence="1">
    <location>
        <begin position="47"/>
        <end position="69"/>
    </location>
</feature>
<evidence type="ECO:0000313" key="2">
    <source>
        <dbReference type="EMBL" id="KAF2461302.1"/>
    </source>
</evidence>
<evidence type="ECO:0000256" key="1">
    <source>
        <dbReference type="SAM" id="MobiDB-lite"/>
    </source>
</evidence>
<sequence>MFAYLDIIESLIPSTLHSLHLRIRKMVFSDWSSQDTFEAILAQDMTRPPSQSRPSSPPSSLLPRSRSSSGSYAKRTSEETSSHHQDSDPVNLQGKRRAHSLRRPRPSTRKDPGKASARGNPTLRLSRSEATRTELQTAAELAGTRGAIAASVTDRTRFLQRPGP</sequence>
<feature type="region of interest" description="Disordered" evidence="1">
    <location>
        <begin position="45"/>
        <end position="130"/>
    </location>
</feature>
<organism evidence="2 3">
    <name type="scientific">Lineolata rhizophorae</name>
    <dbReference type="NCBI Taxonomy" id="578093"/>
    <lineage>
        <taxon>Eukaryota</taxon>
        <taxon>Fungi</taxon>
        <taxon>Dikarya</taxon>
        <taxon>Ascomycota</taxon>
        <taxon>Pezizomycotina</taxon>
        <taxon>Dothideomycetes</taxon>
        <taxon>Dothideomycetes incertae sedis</taxon>
        <taxon>Lineolatales</taxon>
        <taxon>Lineolataceae</taxon>
        <taxon>Lineolata</taxon>
    </lineage>
</organism>
<feature type="compositionally biased region" description="Basic residues" evidence="1">
    <location>
        <begin position="94"/>
        <end position="107"/>
    </location>
</feature>
<dbReference type="AlphaFoldDB" id="A0A6A6PBX4"/>
<gene>
    <name evidence="2" type="ORF">BDY21DRAFT_418393</name>
</gene>
<evidence type="ECO:0000313" key="3">
    <source>
        <dbReference type="Proteomes" id="UP000799766"/>
    </source>
</evidence>
<keyword evidence="3" id="KW-1185">Reference proteome</keyword>
<protein>
    <submittedName>
        <fullName evidence="2">Uncharacterized protein</fullName>
    </submittedName>
</protein>
<feature type="compositionally biased region" description="Basic and acidic residues" evidence="1">
    <location>
        <begin position="75"/>
        <end position="87"/>
    </location>
</feature>